<sequence length="164" mass="17738">MIKKISSLSLYASLFLFVFLAVASTVSVDNSPLLKRGYDDCTIAQADFLGFTNGITVLFQRNYENFTNILGFASGGFAPGYSYSFAIKDHNGTVIRNVTADLNVTIVNGLGRYNGKVYNFDLYELLKNSGAISKRKLDKRQYGGLSTFNAQGAGVDASAPITSA</sequence>
<dbReference type="OrthoDB" id="10319000at2759"/>
<evidence type="ECO:0000313" key="3">
    <source>
        <dbReference type="Proteomes" id="UP000266673"/>
    </source>
</evidence>
<keyword evidence="1" id="KW-0732">Signal</keyword>
<proteinExistence type="predicted"/>
<evidence type="ECO:0000256" key="1">
    <source>
        <dbReference type="SAM" id="SignalP"/>
    </source>
</evidence>
<feature type="chain" id="PRO_5017265500" evidence="1">
    <location>
        <begin position="26"/>
        <end position="164"/>
    </location>
</feature>
<dbReference type="EMBL" id="QKWP01000225">
    <property type="protein sequence ID" value="RIB24239.1"/>
    <property type="molecule type" value="Genomic_DNA"/>
</dbReference>
<accession>A0A397VTA5</accession>
<comment type="caution">
    <text evidence="2">The sequence shown here is derived from an EMBL/GenBank/DDBJ whole genome shotgun (WGS) entry which is preliminary data.</text>
</comment>
<name>A0A397VTA5_9GLOM</name>
<dbReference type="AlphaFoldDB" id="A0A397VTA5"/>
<dbReference type="Proteomes" id="UP000266673">
    <property type="component" value="Unassembled WGS sequence"/>
</dbReference>
<reference evidence="2 3" key="1">
    <citation type="submission" date="2018-06" db="EMBL/GenBank/DDBJ databases">
        <title>Comparative genomics reveals the genomic features of Rhizophagus irregularis, R. cerebriforme, R. diaphanum and Gigaspora rosea, and their symbiotic lifestyle signature.</title>
        <authorList>
            <person name="Morin E."/>
            <person name="San Clemente H."/>
            <person name="Chen E.C.H."/>
            <person name="De La Providencia I."/>
            <person name="Hainaut M."/>
            <person name="Kuo A."/>
            <person name="Kohler A."/>
            <person name="Murat C."/>
            <person name="Tang N."/>
            <person name="Roy S."/>
            <person name="Loubradou J."/>
            <person name="Henrissat B."/>
            <person name="Grigoriev I.V."/>
            <person name="Corradi N."/>
            <person name="Roux C."/>
            <person name="Martin F.M."/>
        </authorList>
    </citation>
    <scope>NUCLEOTIDE SEQUENCE [LARGE SCALE GENOMIC DNA]</scope>
    <source>
        <strain evidence="2 3">DAOM 194757</strain>
    </source>
</reference>
<evidence type="ECO:0000313" key="2">
    <source>
        <dbReference type="EMBL" id="RIB24239.1"/>
    </source>
</evidence>
<feature type="signal peptide" evidence="1">
    <location>
        <begin position="1"/>
        <end position="25"/>
    </location>
</feature>
<gene>
    <name evidence="2" type="ORF">C2G38_2169155</name>
</gene>
<protein>
    <submittedName>
        <fullName evidence="2">Uncharacterized protein</fullName>
    </submittedName>
</protein>
<keyword evidence="3" id="KW-1185">Reference proteome</keyword>
<organism evidence="2 3">
    <name type="scientific">Gigaspora rosea</name>
    <dbReference type="NCBI Taxonomy" id="44941"/>
    <lineage>
        <taxon>Eukaryota</taxon>
        <taxon>Fungi</taxon>
        <taxon>Fungi incertae sedis</taxon>
        <taxon>Mucoromycota</taxon>
        <taxon>Glomeromycotina</taxon>
        <taxon>Glomeromycetes</taxon>
        <taxon>Diversisporales</taxon>
        <taxon>Gigasporaceae</taxon>
        <taxon>Gigaspora</taxon>
    </lineage>
</organism>